<dbReference type="InterPro" id="IPR029055">
    <property type="entry name" value="Ntn_hydrolases_N"/>
</dbReference>
<keyword evidence="2" id="KW-0645">Protease</keyword>
<feature type="region of interest" description="Disordered" evidence="4">
    <location>
        <begin position="277"/>
        <end position="300"/>
    </location>
</feature>
<evidence type="ECO:0000256" key="2">
    <source>
        <dbReference type="ARBA" id="ARBA00022670"/>
    </source>
</evidence>
<protein>
    <recommendedName>
        <fullName evidence="7">Proteasome subunit beta</fullName>
    </recommendedName>
</protein>
<gene>
    <name evidence="5" type="ORF">A3J56_03135</name>
</gene>
<feature type="compositionally biased region" description="Low complexity" evidence="4">
    <location>
        <begin position="284"/>
        <end position="293"/>
    </location>
</feature>
<dbReference type="SUPFAM" id="SSF56235">
    <property type="entry name" value="N-terminal nucleophile aminohydrolases (Ntn hydrolases)"/>
    <property type="match status" value="1"/>
</dbReference>
<dbReference type="InterPro" id="IPR023333">
    <property type="entry name" value="Proteasome_suB-type"/>
</dbReference>
<dbReference type="GO" id="GO:0051603">
    <property type="term" value="P:proteolysis involved in protein catabolic process"/>
    <property type="evidence" value="ECO:0007669"/>
    <property type="project" value="InterPro"/>
</dbReference>
<dbReference type="GO" id="GO:0005737">
    <property type="term" value="C:cytoplasm"/>
    <property type="evidence" value="ECO:0007669"/>
    <property type="project" value="TreeGrafter"/>
</dbReference>
<dbReference type="STRING" id="1798338.A3J56_03135"/>
<proteinExistence type="predicted"/>
<dbReference type="PANTHER" id="PTHR32194">
    <property type="entry name" value="METALLOPROTEASE TLDD"/>
    <property type="match status" value="1"/>
</dbReference>
<evidence type="ECO:0000313" key="6">
    <source>
        <dbReference type="Proteomes" id="UP000178406"/>
    </source>
</evidence>
<dbReference type="AlphaFoldDB" id="A0A1F5WEU4"/>
<dbReference type="Pfam" id="PF00227">
    <property type="entry name" value="Proteasome"/>
    <property type="match status" value="1"/>
</dbReference>
<dbReference type="PANTHER" id="PTHR32194:SF0">
    <property type="entry name" value="ATP-DEPENDENT PROTEASE SUBUNIT HSLV"/>
    <property type="match status" value="1"/>
</dbReference>
<dbReference type="InterPro" id="IPR001353">
    <property type="entry name" value="Proteasome_sua/b"/>
</dbReference>
<organism evidence="5 6">
    <name type="scientific">Candidatus Giovannonibacteria bacterium RIFCSPHIGHO2_02_FULL_46_20</name>
    <dbReference type="NCBI Taxonomy" id="1798338"/>
    <lineage>
        <taxon>Bacteria</taxon>
        <taxon>Candidatus Giovannoniibacteriota</taxon>
    </lineage>
</organism>
<dbReference type="GO" id="GO:0005839">
    <property type="term" value="C:proteasome core complex"/>
    <property type="evidence" value="ECO:0007669"/>
    <property type="project" value="InterPro"/>
</dbReference>
<comment type="caution">
    <text evidence="5">The sequence shown here is derived from an EMBL/GenBank/DDBJ whole genome shotgun (WGS) entry which is preliminary data.</text>
</comment>
<dbReference type="GO" id="GO:0008233">
    <property type="term" value="F:peptidase activity"/>
    <property type="evidence" value="ECO:0007669"/>
    <property type="project" value="UniProtKB-KW"/>
</dbReference>
<dbReference type="Gene3D" id="3.60.20.10">
    <property type="entry name" value="Glutamine Phosphoribosylpyrophosphate, subunit 1, domain 1"/>
    <property type="match status" value="1"/>
</dbReference>
<evidence type="ECO:0000256" key="3">
    <source>
        <dbReference type="ARBA" id="ARBA00022801"/>
    </source>
</evidence>
<reference evidence="5 6" key="1">
    <citation type="journal article" date="2016" name="Nat. Commun.">
        <title>Thousands of microbial genomes shed light on interconnected biogeochemical processes in an aquifer system.</title>
        <authorList>
            <person name="Anantharaman K."/>
            <person name="Brown C.T."/>
            <person name="Hug L.A."/>
            <person name="Sharon I."/>
            <person name="Castelle C.J."/>
            <person name="Probst A.J."/>
            <person name="Thomas B.C."/>
            <person name="Singh A."/>
            <person name="Wilkins M.J."/>
            <person name="Karaoz U."/>
            <person name="Brodie E.L."/>
            <person name="Williams K.H."/>
            <person name="Hubbard S.S."/>
            <person name="Banfield J.F."/>
        </authorList>
    </citation>
    <scope>NUCLEOTIDE SEQUENCE [LARGE SCALE GENOMIC DNA]</scope>
</reference>
<dbReference type="EMBL" id="MFHQ01000027">
    <property type="protein sequence ID" value="OGF74249.1"/>
    <property type="molecule type" value="Genomic_DNA"/>
</dbReference>
<name>A0A1F5WEU4_9BACT</name>
<evidence type="ECO:0000313" key="5">
    <source>
        <dbReference type="EMBL" id="OGF74249.1"/>
    </source>
</evidence>
<keyword evidence="1" id="KW-0963">Cytoplasm</keyword>
<dbReference type="Proteomes" id="UP000178406">
    <property type="component" value="Unassembled WGS sequence"/>
</dbReference>
<evidence type="ECO:0000256" key="4">
    <source>
        <dbReference type="SAM" id="MobiDB-lite"/>
    </source>
</evidence>
<sequence>MDYVADGTKEIIGRSLKIPMLGKLKTTEHMVERVRASSKAVRSGTTIVAFTFQQGVLMAADRQTSAGFHIWSAETVKIRNVSSMSLWGAAGLVACIQEIYDTLMLLIDGFENHLEKKLPVSAQGKLLNQILQANAAGLTYLGFLLGYVVVPILAGWDTECDEPKIFSYDDIGGIYDMTECTNQFTTVGSGGEIAKSILHDRWEKDMSEEAAIRLAIRALLRAGSIDIGTSDALIAPVTLFLVRRGSRAAVQLSEQSALQIAHEIFQGDLEGRKDPRKAFFISDPTSGSPTSGSEGEGGAI</sequence>
<evidence type="ECO:0000256" key="1">
    <source>
        <dbReference type="ARBA" id="ARBA00022490"/>
    </source>
</evidence>
<keyword evidence="3" id="KW-0378">Hydrolase</keyword>
<evidence type="ECO:0008006" key="7">
    <source>
        <dbReference type="Google" id="ProtNLM"/>
    </source>
</evidence>
<accession>A0A1F5WEU4</accession>